<dbReference type="STRING" id="74873.A0A084W9C8"/>
<evidence type="ECO:0000313" key="12">
    <source>
        <dbReference type="EMBL" id="KFB46822.1"/>
    </source>
</evidence>
<feature type="domain" description="PPM-type phosphatase" evidence="11">
    <location>
        <begin position="23"/>
        <end position="285"/>
    </location>
</feature>
<evidence type="ECO:0000256" key="1">
    <source>
        <dbReference type="ARBA" id="ARBA00001936"/>
    </source>
</evidence>
<dbReference type="OrthoDB" id="10264738at2759"/>
<evidence type="ECO:0000313" key="13">
    <source>
        <dbReference type="EnsemblMetazoa" id="ASIC014873-PA"/>
    </source>
</evidence>
<dbReference type="PANTHER" id="PTHR13832:SF565">
    <property type="entry name" value="AT28366P-RELATED"/>
    <property type="match status" value="1"/>
</dbReference>
<dbReference type="PROSITE" id="PS51746">
    <property type="entry name" value="PPM_2"/>
    <property type="match status" value="1"/>
</dbReference>
<organism evidence="12">
    <name type="scientific">Anopheles sinensis</name>
    <name type="common">Mosquito</name>
    <dbReference type="NCBI Taxonomy" id="74873"/>
    <lineage>
        <taxon>Eukaryota</taxon>
        <taxon>Metazoa</taxon>
        <taxon>Ecdysozoa</taxon>
        <taxon>Arthropoda</taxon>
        <taxon>Hexapoda</taxon>
        <taxon>Insecta</taxon>
        <taxon>Pterygota</taxon>
        <taxon>Neoptera</taxon>
        <taxon>Endopterygota</taxon>
        <taxon>Diptera</taxon>
        <taxon>Nematocera</taxon>
        <taxon>Culicoidea</taxon>
        <taxon>Culicidae</taxon>
        <taxon>Anophelinae</taxon>
        <taxon>Anopheles</taxon>
    </lineage>
</organism>
<dbReference type="Gene3D" id="3.60.40.10">
    <property type="entry name" value="PPM-type phosphatase domain"/>
    <property type="match status" value="1"/>
</dbReference>
<accession>A0A084W9C8</accession>
<dbReference type="SUPFAM" id="SSF81606">
    <property type="entry name" value="PP2C-like"/>
    <property type="match status" value="1"/>
</dbReference>
<dbReference type="SMART" id="SM00332">
    <property type="entry name" value="PP2Cc"/>
    <property type="match status" value="1"/>
</dbReference>
<dbReference type="EC" id="3.1.3.16" evidence="4"/>
<evidence type="ECO:0000256" key="7">
    <source>
        <dbReference type="ARBA" id="ARBA00022912"/>
    </source>
</evidence>
<evidence type="ECO:0000259" key="11">
    <source>
        <dbReference type="PROSITE" id="PS51746"/>
    </source>
</evidence>
<dbReference type="GO" id="GO:0004722">
    <property type="term" value="F:protein serine/threonine phosphatase activity"/>
    <property type="evidence" value="ECO:0007669"/>
    <property type="project" value="UniProtKB-EC"/>
</dbReference>
<dbReference type="VEuPathDB" id="VectorBase:ASIC014873"/>
<evidence type="ECO:0000313" key="14">
    <source>
        <dbReference type="Proteomes" id="UP000030765"/>
    </source>
</evidence>
<dbReference type="FunFam" id="3.60.40.10:FF:000016">
    <property type="entry name" value="Protein phosphatase 2C"/>
    <property type="match status" value="1"/>
</dbReference>
<dbReference type="VEuPathDB" id="VectorBase:ASIS004816"/>
<evidence type="ECO:0000256" key="8">
    <source>
        <dbReference type="ARBA" id="ARBA00023211"/>
    </source>
</evidence>
<feature type="compositionally biased region" description="Low complexity" evidence="10">
    <location>
        <begin position="323"/>
        <end position="339"/>
    </location>
</feature>
<keyword evidence="6 9" id="KW-0378">Hydrolase</keyword>
<evidence type="ECO:0000256" key="9">
    <source>
        <dbReference type="RuleBase" id="RU003465"/>
    </source>
</evidence>
<dbReference type="Proteomes" id="UP000030765">
    <property type="component" value="Unassembled WGS sequence"/>
</dbReference>
<keyword evidence="8" id="KW-0464">Manganese</keyword>
<feature type="compositionally biased region" description="Basic and acidic residues" evidence="10">
    <location>
        <begin position="440"/>
        <end position="450"/>
    </location>
</feature>
<comment type="similarity">
    <text evidence="3 9">Belongs to the PP2C family.</text>
</comment>
<comment type="cofactor">
    <cofactor evidence="2">
        <name>Mg(2+)</name>
        <dbReference type="ChEBI" id="CHEBI:18420"/>
    </cofactor>
</comment>
<feature type="region of interest" description="Disordered" evidence="10">
    <location>
        <begin position="316"/>
        <end position="474"/>
    </location>
</feature>
<dbReference type="InterPro" id="IPR036457">
    <property type="entry name" value="PPM-type-like_dom_sf"/>
</dbReference>
<reference evidence="12 14" key="1">
    <citation type="journal article" date="2014" name="BMC Genomics">
        <title>Genome sequence of Anopheles sinensis provides insight into genetics basis of mosquito competence for malaria parasites.</title>
        <authorList>
            <person name="Zhou D."/>
            <person name="Zhang D."/>
            <person name="Ding G."/>
            <person name="Shi L."/>
            <person name="Hou Q."/>
            <person name="Ye Y."/>
            <person name="Xu Y."/>
            <person name="Zhou H."/>
            <person name="Xiong C."/>
            <person name="Li S."/>
            <person name="Yu J."/>
            <person name="Hong S."/>
            <person name="Yu X."/>
            <person name="Zou P."/>
            <person name="Chen C."/>
            <person name="Chang X."/>
            <person name="Wang W."/>
            <person name="Lv Y."/>
            <person name="Sun Y."/>
            <person name="Ma L."/>
            <person name="Shen B."/>
            <person name="Zhu C."/>
        </authorList>
    </citation>
    <scope>NUCLEOTIDE SEQUENCE [LARGE SCALE GENOMIC DNA]</scope>
</reference>
<gene>
    <name evidence="12" type="ORF">ZHAS_00014873</name>
</gene>
<dbReference type="PROSITE" id="PS01032">
    <property type="entry name" value="PPM_1"/>
    <property type="match status" value="1"/>
</dbReference>
<dbReference type="InterPro" id="IPR000222">
    <property type="entry name" value="PP2C_BS"/>
</dbReference>
<dbReference type="AlphaFoldDB" id="A0A084W9C8"/>
<reference evidence="13" key="2">
    <citation type="submission" date="2020-05" db="UniProtKB">
        <authorList>
            <consortium name="EnsemblMetazoa"/>
        </authorList>
    </citation>
    <scope>IDENTIFICATION</scope>
</reference>
<evidence type="ECO:0000256" key="2">
    <source>
        <dbReference type="ARBA" id="ARBA00001946"/>
    </source>
</evidence>
<dbReference type="Pfam" id="PF00481">
    <property type="entry name" value="PP2C"/>
    <property type="match status" value="1"/>
</dbReference>
<feature type="compositionally biased region" description="Polar residues" evidence="10">
    <location>
        <begin position="403"/>
        <end position="422"/>
    </location>
</feature>
<dbReference type="InterPro" id="IPR015655">
    <property type="entry name" value="PP2C"/>
</dbReference>
<dbReference type="PANTHER" id="PTHR13832">
    <property type="entry name" value="PROTEIN PHOSPHATASE 2C"/>
    <property type="match status" value="1"/>
</dbReference>
<feature type="compositionally biased region" description="Basic and acidic residues" evidence="10">
    <location>
        <begin position="358"/>
        <end position="370"/>
    </location>
</feature>
<dbReference type="EnsemblMetazoa" id="ASIC014873-RA">
    <property type="protein sequence ID" value="ASIC014873-PA"/>
    <property type="gene ID" value="ASIC014873"/>
</dbReference>
<evidence type="ECO:0000256" key="4">
    <source>
        <dbReference type="ARBA" id="ARBA00013081"/>
    </source>
</evidence>
<feature type="compositionally biased region" description="Acidic residues" evidence="10">
    <location>
        <begin position="460"/>
        <end position="474"/>
    </location>
</feature>
<dbReference type="GO" id="GO:0046872">
    <property type="term" value="F:metal ion binding"/>
    <property type="evidence" value="ECO:0007669"/>
    <property type="project" value="UniProtKB-KW"/>
</dbReference>
<dbReference type="EMBL" id="KE525322">
    <property type="protein sequence ID" value="KFB46822.1"/>
    <property type="molecule type" value="Genomic_DNA"/>
</dbReference>
<name>A0A084W9C8_ANOSI</name>
<sequence>MGQSLSEPETSKATEFCQNDYYKVGSSCMQGWRMHMEDSHTHILSLPDDPGTAFFAVYDGHGGAKVAEYAGKHLHKYITRRPEYADDLKQALQRGFLDLDEAMLNNEALKEQMSGSTAVAVVIKDNRLYCANAGDSRAIACVNGRLDVLSFDHKPTNDSEMKRIHNAGGYVEYNRVNGYLALSRALGDFGLKRNQEKKPEEQMVTAYPDVEEREVDERWDFLVIACDGIWDVLSSQSVLEFVQDKLAQGMYPQQICENLMERCLAPDCQMGGIGGDNMTVIIVCFLHGQPFEQLIGRCKEAVAKREAKLLKRFQAKHSNGEQTTVTATTTAASPLTVTTGSEGSEKTGDNDEEDDDGDKNRYARNGRSEDDSSGSDNELLEGARTPSLQTQGVPTEKKDAHSESSASNNNGVRDGTSPTAPKTSALPAQEDGSPPSAQEKSVKKSPEKKKSAPVVKSNADSEEDDSSEGEMDLK</sequence>
<comment type="cofactor">
    <cofactor evidence="1">
        <name>Mn(2+)</name>
        <dbReference type="ChEBI" id="CHEBI:29035"/>
    </cofactor>
</comment>
<keyword evidence="14" id="KW-1185">Reference proteome</keyword>
<evidence type="ECO:0000256" key="3">
    <source>
        <dbReference type="ARBA" id="ARBA00006702"/>
    </source>
</evidence>
<dbReference type="CDD" id="cd00143">
    <property type="entry name" value="PP2Cc"/>
    <property type="match status" value="1"/>
</dbReference>
<dbReference type="OMA" id="MERCLAP"/>
<evidence type="ECO:0000256" key="5">
    <source>
        <dbReference type="ARBA" id="ARBA00022723"/>
    </source>
</evidence>
<dbReference type="EMBL" id="ATLV01021696">
    <property type="status" value="NOT_ANNOTATED_CDS"/>
    <property type="molecule type" value="Genomic_DNA"/>
</dbReference>
<evidence type="ECO:0000256" key="10">
    <source>
        <dbReference type="SAM" id="MobiDB-lite"/>
    </source>
</evidence>
<keyword evidence="7 9" id="KW-0904">Protein phosphatase</keyword>
<evidence type="ECO:0000256" key="6">
    <source>
        <dbReference type="ARBA" id="ARBA00022801"/>
    </source>
</evidence>
<protein>
    <recommendedName>
        <fullName evidence="4">protein-serine/threonine phosphatase</fullName>
        <ecNumber evidence="4">3.1.3.16</ecNumber>
    </recommendedName>
</protein>
<proteinExistence type="inferred from homology"/>
<keyword evidence="5" id="KW-0479">Metal-binding</keyword>
<dbReference type="InterPro" id="IPR001932">
    <property type="entry name" value="PPM-type_phosphatase-like_dom"/>
</dbReference>